<dbReference type="PRINTS" id="PR00035">
    <property type="entry name" value="HTHGNTR"/>
</dbReference>
<dbReference type="InterPro" id="IPR051446">
    <property type="entry name" value="HTH_trans_reg/aminotransferase"/>
</dbReference>
<dbReference type="GO" id="GO:0003677">
    <property type="term" value="F:DNA binding"/>
    <property type="evidence" value="ECO:0007669"/>
    <property type="project" value="UniProtKB-KW"/>
</dbReference>
<dbReference type="SUPFAM" id="SSF53383">
    <property type="entry name" value="PLP-dependent transferases"/>
    <property type="match status" value="1"/>
</dbReference>
<name>A0A199NRC1_9MICC</name>
<evidence type="ECO:0000256" key="6">
    <source>
        <dbReference type="SAM" id="MobiDB-lite"/>
    </source>
</evidence>
<gene>
    <name evidence="8" type="ORF">AN277_0208610</name>
</gene>
<dbReference type="GO" id="GO:0003700">
    <property type="term" value="F:DNA-binding transcription factor activity"/>
    <property type="evidence" value="ECO:0007669"/>
    <property type="project" value="InterPro"/>
</dbReference>
<evidence type="ECO:0000256" key="5">
    <source>
        <dbReference type="ARBA" id="ARBA00023163"/>
    </source>
</evidence>
<dbReference type="PANTHER" id="PTHR46577">
    <property type="entry name" value="HTH-TYPE TRANSCRIPTIONAL REGULATORY PROTEIN GABR"/>
    <property type="match status" value="1"/>
</dbReference>
<dbReference type="Pfam" id="PF00392">
    <property type="entry name" value="GntR"/>
    <property type="match status" value="1"/>
</dbReference>
<comment type="caution">
    <text evidence="8">The sequence shown here is derived from an EMBL/GenBank/DDBJ whole genome shotgun (WGS) entry which is preliminary data.</text>
</comment>
<dbReference type="Gene3D" id="3.40.640.10">
    <property type="entry name" value="Type I PLP-dependent aspartate aminotransferase-like (Major domain)"/>
    <property type="match status" value="1"/>
</dbReference>
<dbReference type="PROSITE" id="PS50949">
    <property type="entry name" value="HTH_GNTR"/>
    <property type="match status" value="1"/>
</dbReference>
<sequence length="535" mass="56159">MSRHRTDAELPVRIRRGGGPLPTQLAEQIRDLVATGTLRPGDALPSTRALAIRLGVSRGSVTTAYDQLTGEGFLIADRGGTRITPELPALPPRPRGTTPDTPRRSVPAASGVAAAAGPGTAVAADPGENAAGGPGVHAETGPAAEATTAPEARTEAPVPALRYDLRPGTPDVSALTTTAWRAAWRVAAAQPSLGHPPQGSAALRRELAEHLRTGRSVPADPEDLLVTGGARDGLRLLLTVLAQRLGRVLTVAVEDPGYPSLHRVPAALGHRVVPVPLDAQGLDPAHLEAGPARPDVVLVTPSHQYPLGASMPAARRAELLAWAVEREALLVEDDYDSELRYVGDPLPALAAMDTARYGAGDRVATLGSFAKTLTPGLGLGFLRMPPQLRSQLLAHKRDAGAPVSGIVQDAMTGFLAEGGLRRHTARMRREYRSRRDLLARVLAPDRLPPGVRVLPMDGGLHTVVELPDGQGTAGERRLVDALARQEVGVAGLTGYWSRPGARAGLVVGFGGLSEPRLEEALRRLRAALVRELPAG</sequence>
<feature type="compositionally biased region" description="Low complexity" evidence="6">
    <location>
        <begin position="95"/>
        <end position="127"/>
    </location>
</feature>
<reference evidence="8" key="1">
    <citation type="submission" date="2016-06" db="EMBL/GenBank/DDBJ databases">
        <title>Identification of putative biosynthetic pathways for the production of bioactive secondary metabolites by the marine actinomycete Kocuria kristinae RUTW2-3.</title>
        <authorList>
            <person name="Waterworth S.C."/>
            <person name="Walmsley T.A."/>
            <person name="Matongo T."/>
            <person name="Davies-Coleman M.T."/>
            <person name="Dorrington R.A."/>
        </authorList>
    </citation>
    <scope>NUCLEOTIDE SEQUENCE [LARGE SCALE GENOMIC DNA]</scope>
    <source>
        <strain evidence="8">RUTW2-3</strain>
    </source>
</reference>
<dbReference type="AlphaFoldDB" id="A0A199NRC1"/>
<dbReference type="InterPro" id="IPR036388">
    <property type="entry name" value="WH-like_DNA-bd_sf"/>
</dbReference>
<evidence type="ECO:0000256" key="4">
    <source>
        <dbReference type="ARBA" id="ARBA00023125"/>
    </source>
</evidence>
<dbReference type="CDD" id="cd00609">
    <property type="entry name" value="AAT_like"/>
    <property type="match status" value="1"/>
</dbReference>
<evidence type="ECO:0000256" key="3">
    <source>
        <dbReference type="ARBA" id="ARBA00023015"/>
    </source>
</evidence>
<comment type="similarity">
    <text evidence="1">In the C-terminal section; belongs to the class-I pyridoxal-phosphate-dependent aminotransferase family.</text>
</comment>
<dbReference type="SUPFAM" id="SSF46785">
    <property type="entry name" value="Winged helix' DNA-binding domain"/>
    <property type="match status" value="1"/>
</dbReference>
<evidence type="ECO:0000313" key="9">
    <source>
        <dbReference type="Proteomes" id="UP000053171"/>
    </source>
</evidence>
<dbReference type="Proteomes" id="UP000053171">
    <property type="component" value="Unassembled WGS sequence"/>
</dbReference>
<evidence type="ECO:0000313" key="8">
    <source>
        <dbReference type="EMBL" id="OAX51467.1"/>
    </source>
</evidence>
<keyword evidence="2" id="KW-0663">Pyridoxal phosphate</keyword>
<organism evidence="8 9">
    <name type="scientific">Rothia kristinae</name>
    <dbReference type="NCBI Taxonomy" id="37923"/>
    <lineage>
        <taxon>Bacteria</taxon>
        <taxon>Bacillati</taxon>
        <taxon>Actinomycetota</taxon>
        <taxon>Actinomycetes</taxon>
        <taxon>Micrococcales</taxon>
        <taxon>Micrococcaceae</taxon>
        <taxon>Rothia</taxon>
    </lineage>
</organism>
<keyword evidence="3" id="KW-0805">Transcription regulation</keyword>
<dbReference type="InterPro" id="IPR015421">
    <property type="entry name" value="PyrdxlP-dep_Trfase_major"/>
</dbReference>
<protein>
    <recommendedName>
        <fullName evidence="7">HTH gntR-type domain-containing protein</fullName>
    </recommendedName>
</protein>
<dbReference type="InterPro" id="IPR036390">
    <property type="entry name" value="WH_DNA-bd_sf"/>
</dbReference>
<dbReference type="EMBL" id="LJBJ02000018">
    <property type="protein sequence ID" value="OAX51467.1"/>
    <property type="molecule type" value="Genomic_DNA"/>
</dbReference>
<dbReference type="PANTHER" id="PTHR46577:SF1">
    <property type="entry name" value="HTH-TYPE TRANSCRIPTIONAL REGULATORY PROTEIN GABR"/>
    <property type="match status" value="1"/>
</dbReference>
<dbReference type="SMART" id="SM00345">
    <property type="entry name" value="HTH_GNTR"/>
    <property type="match status" value="1"/>
</dbReference>
<keyword evidence="9" id="KW-1185">Reference proteome</keyword>
<evidence type="ECO:0000259" key="7">
    <source>
        <dbReference type="PROSITE" id="PS50949"/>
    </source>
</evidence>
<dbReference type="InterPro" id="IPR015424">
    <property type="entry name" value="PyrdxlP-dep_Trfase"/>
</dbReference>
<dbReference type="InterPro" id="IPR000524">
    <property type="entry name" value="Tscrpt_reg_HTH_GntR"/>
</dbReference>
<feature type="region of interest" description="Disordered" evidence="6">
    <location>
        <begin position="79"/>
        <end position="154"/>
    </location>
</feature>
<dbReference type="Pfam" id="PF00155">
    <property type="entry name" value="Aminotran_1_2"/>
    <property type="match status" value="1"/>
</dbReference>
<dbReference type="GO" id="GO:0030170">
    <property type="term" value="F:pyridoxal phosphate binding"/>
    <property type="evidence" value="ECO:0007669"/>
    <property type="project" value="InterPro"/>
</dbReference>
<evidence type="ECO:0000256" key="2">
    <source>
        <dbReference type="ARBA" id="ARBA00022898"/>
    </source>
</evidence>
<evidence type="ECO:0000256" key="1">
    <source>
        <dbReference type="ARBA" id="ARBA00005384"/>
    </source>
</evidence>
<keyword evidence="5" id="KW-0804">Transcription</keyword>
<dbReference type="Gene3D" id="1.10.10.10">
    <property type="entry name" value="Winged helix-like DNA-binding domain superfamily/Winged helix DNA-binding domain"/>
    <property type="match status" value="1"/>
</dbReference>
<accession>A0A199NRC1</accession>
<dbReference type="RefSeq" id="WP_064725662.1">
    <property type="nucleotide sequence ID" value="NZ_LJBJ02000018.1"/>
</dbReference>
<feature type="compositionally biased region" description="Low complexity" evidence="6">
    <location>
        <begin position="138"/>
        <end position="154"/>
    </location>
</feature>
<keyword evidence="4" id="KW-0238">DNA-binding</keyword>
<feature type="domain" description="HTH gntR-type" evidence="7">
    <location>
        <begin position="19"/>
        <end position="86"/>
    </location>
</feature>
<proteinExistence type="inferred from homology"/>
<dbReference type="CDD" id="cd07377">
    <property type="entry name" value="WHTH_GntR"/>
    <property type="match status" value="1"/>
</dbReference>
<dbReference type="InterPro" id="IPR004839">
    <property type="entry name" value="Aminotransferase_I/II_large"/>
</dbReference>